<dbReference type="InterPro" id="IPR033949">
    <property type="entry name" value="CobQ_GATase1"/>
</dbReference>
<evidence type="ECO:0000259" key="2">
    <source>
        <dbReference type="Pfam" id="PF07685"/>
    </source>
</evidence>
<dbReference type="Gene3D" id="3.40.50.880">
    <property type="match status" value="1"/>
</dbReference>
<dbReference type="AlphaFoldDB" id="A0A1J5QBL4"/>
<protein>
    <submittedName>
        <fullName evidence="3">Cobyric acid synthase</fullName>
    </submittedName>
</protein>
<sequence length="243" mass="25062">MSESRLRIIAVHQELLGTYGDIGNAAVLTHRAKARGVNVEVIHARSDAPVPNSGDIYLFGGGEDSAQIASVESLRTHDGAAALTGAISNGAALLAICAGLQILGESFPGRDGERIGGLGLLPLHTVAGSRRLVGELALHSSSFSVPLTGFENHRGRTILADGVEPLGEVFLGTGNGAEGSRVDGIVLGRVVGTYMHGPALARNPELADHLLVSVLGALAPYEDLPAQAFAAERRRAAISSASR</sequence>
<evidence type="ECO:0000313" key="3">
    <source>
        <dbReference type="EMBL" id="OIQ80586.1"/>
    </source>
</evidence>
<reference evidence="3" key="1">
    <citation type="submission" date="2016-10" db="EMBL/GenBank/DDBJ databases">
        <title>Sequence of Gallionella enrichment culture.</title>
        <authorList>
            <person name="Poehlein A."/>
            <person name="Muehling M."/>
            <person name="Daniel R."/>
        </authorList>
    </citation>
    <scope>NUCLEOTIDE SEQUENCE</scope>
</reference>
<dbReference type="HAMAP" id="MF_02213">
    <property type="entry name" value="Lipid_II_synth_GatD"/>
    <property type="match status" value="1"/>
</dbReference>
<dbReference type="CDD" id="cd01750">
    <property type="entry name" value="GATase1_CobQ"/>
    <property type="match status" value="1"/>
</dbReference>
<evidence type="ECO:0000256" key="1">
    <source>
        <dbReference type="ARBA" id="ARBA00022962"/>
    </source>
</evidence>
<dbReference type="PANTHER" id="PTHR21343">
    <property type="entry name" value="DETHIOBIOTIN SYNTHETASE"/>
    <property type="match status" value="1"/>
</dbReference>
<proteinExistence type="inferred from homology"/>
<accession>A0A1J5QBL4</accession>
<gene>
    <name evidence="3" type="primary">cobQ_11</name>
    <name evidence="3" type="ORF">GALL_376550</name>
</gene>
<dbReference type="SUPFAM" id="SSF52317">
    <property type="entry name" value="Class I glutamine amidotransferase-like"/>
    <property type="match status" value="1"/>
</dbReference>
<keyword evidence="1" id="KW-0315">Glutamine amidotransferase</keyword>
<dbReference type="GO" id="GO:0004359">
    <property type="term" value="F:glutaminase activity"/>
    <property type="evidence" value="ECO:0007669"/>
    <property type="project" value="InterPro"/>
</dbReference>
<comment type="caution">
    <text evidence="3">The sequence shown here is derived from an EMBL/GenBank/DDBJ whole genome shotgun (WGS) entry which is preliminary data.</text>
</comment>
<organism evidence="3">
    <name type="scientific">mine drainage metagenome</name>
    <dbReference type="NCBI Taxonomy" id="410659"/>
    <lineage>
        <taxon>unclassified sequences</taxon>
        <taxon>metagenomes</taxon>
        <taxon>ecological metagenomes</taxon>
    </lineage>
</organism>
<dbReference type="PANTHER" id="PTHR21343:SF9">
    <property type="entry name" value="LIPID II ISOGLUTAMINYL SYNTHASE (GLUTAMINE-HYDROLYZING) SUBUNIT GATD"/>
    <property type="match status" value="1"/>
</dbReference>
<feature type="domain" description="CobB/CobQ-like glutamine amidotransferase" evidence="2">
    <location>
        <begin position="8"/>
        <end position="203"/>
    </location>
</feature>
<dbReference type="Pfam" id="PF07685">
    <property type="entry name" value="GATase_3"/>
    <property type="match status" value="1"/>
</dbReference>
<name>A0A1J5QBL4_9ZZZZ</name>
<dbReference type="PROSITE" id="PS51274">
    <property type="entry name" value="GATASE_COBBQ"/>
    <property type="match status" value="1"/>
</dbReference>
<dbReference type="InterPro" id="IPR029062">
    <property type="entry name" value="Class_I_gatase-like"/>
</dbReference>
<dbReference type="EMBL" id="MLJW01001040">
    <property type="protein sequence ID" value="OIQ80586.1"/>
    <property type="molecule type" value="Genomic_DNA"/>
</dbReference>
<dbReference type="InterPro" id="IPR043702">
    <property type="entry name" value="Lipid_II_synth_GatD"/>
</dbReference>
<dbReference type="GO" id="GO:0071555">
    <property type="term" value="P:cell wall organization"/>
    <property type="evidence" value="ECO:0007669"/>
    <property type="project" value="InterPro"/>
</dbReference>
<dbReference type="InterPro" id="IPR011698">
    <property type="entry name" value="GATase_3"/>
</dbReference>
<dbReference type="GO" id="GO:0009236">
    <property type="term" value="P:cobalamin biosynthetic process"/>
    <property type="evidence" value="ECO:0007669"/>
    <property type="project" value="InterPro"/>
</dbReference>